<dbReference type="EC" id="2.7.1.21" evidence="2"/>
<dbReference type="GO" id="GO:0071897">
    <property type="term" value="P:DNA biosynthetic process"/>
    <property type="evidence" value="ECO:0007669"/>
    <property type="project" value="UniProtKB-KW"/>
</dbReference>
<evidence type="ECO:0000313" key="8">
    <source>
        <dbReference type="EMBL" id="QHT32221.1"/>
    </source>
</evidence>
<keyword evidence="5" id="KW-0547">Nucleotide-binding</keyword>
<name>A0A6C0EU60_9ZZZZ</name>
<dbReference type="SUPFAM" id="SSF52540">
    <property type="entry name" value="P-loop containing nucleoside triphosphate hydrolases"/>
    <property type="match status" value="1"/>
</dbReference>
<reference evidence="8" key="1">
    <citation type="journal article" date="2020" name="Nature">
        <title>Giant virus diversity and host interactions through global metagenomics.</title>
        <authorList>
            <person name="Schulz F."/>
            <person name="Roux S."/>
            <person name="Paez-Espino D."/>
            <person name="Jungbluth S."/>
            <person name="Walsh D.A."/>
            <person name="Denef V.J."/>
            <person name="McMahon K.D."/>
            <person name="Konstantinidis K.T."/>
            <person name="Eloe-Fadrosh E.A."/>
            <person name="Kyrpides N.C."/>
            <person name="Woyke T."/>
        </authorList>
    </citation>
    <scope>NUCLEOTIDE SEQUENCE</scope>
    <source>
        <strain evidence="8">GVMAG-M-3300009159-65</strain>
    </source>
</reference>
<dbReference type="GO" id="GO:0005524">
    <property type="term" value="F:ATP binding"/>
    <property type="evidence" value="ECO:0007669"/>
    <property type="project" value="UniProtKB-KW"/>
</dbReference>
<evidence type="ECO:0000256" key="6">
    <source>
        <dbReference type="ARBA" id="ARBA00022777"/>
    </source>
</evidence>
<sequence length="171" mass="19606">MALHITVGCMFSSKTSTLMNKYHTLEVRTIIIDFDITQKEFVNGIMTNHTNLKLPCIKCTKLYDIQKYDKTLLEASVIMINEAQFFPDLVPFVKEQLSKDKIIYVYGLDGDYKQEKIGTILDLVPLCDTIQKLKANCSCGNYAIFSHRESSETEQYLPNAKYVPVCRKCNL</sequence>
<evidence type="ECO:0000256" key="1">
    <source>
        <dbReference type="ARBA" id="ARBA00007587"/>
    </source>
</evidence>
<comment type="similarity">
    <text evidence="1">Belongs to the thymidine kinase family.</text>
</comment>
<evidence type="ECO:0000256" key="2">
    <source>
        <dbReference type="ARBA" id="ARBA00012118"/>
    </source>
</evidence>
<dbReference type="GO" id="GO:0004797">
    <property type="term" value="F:thymidine kinase activity"/>
    <property type="evidence" value="ECO:0007669"/>
    <property type="project" value="UniProtKB-EC"/>
</dbReference>
<evidence type="ECO:0000256" key="3">
    <source>
        <dbReference type="ARBA" id="ARBA00022634"/>
    </source>
</evidence>
<keyword evidence="4" id="KW-0808">Transferase</keyword>
<protein>
    <recommendedName>
        <fullName evidence="2">thymidine kinase</fullName>
        <ecNumber evidence="2">2.7.1.21</ecNumber>
    </recommendedName>
</protein>
<keyword evidence="7" id="KW-0067">ATP-binding</keyword>
<dbReference type="InterPro" id="IPR001267">
    <property type="entry name" value="Thymidine_kinase"/>
</dbReference>
<keyword evidence="6" id="KW-0418">Kinase</keyword>
<accession>A0A6C0EU60</accession>
<organism evidence="8">
    <name type="scientific">viral metagenome</name>
    <dbReference type="NCBI Taxonomy" id="1070528"/>
    <lineage>
        <taxon>unclassified sequences</taxon>
        <taxon>metagenomes</taxon>
        <taxon>organismal metagenomes</taxon>
    </lineage>
</organism>
<dbReference type="GO" id="GO:0046104">
    <property type="term" value="P:thymidine metabolic process"/>
    <property type="evidence" value="ECO:0007669"/>
    <property type="project" value="TreeGrafter"/>
</dbReference>
<proteinExistence type="inferred from homology"/>
<dbReference type="EMBL" id="MN738932">
    <property type="protein sequence ID" value="QHT32221.1"/>
    <property type="molecule type" value="Genomic_DNA"/>
</dbReference>
<dbReference type="PANTHER" id="PTHR11441">
    <property type="entry name" value="THYMIDINE KINASE"/>
    <property type="match status" value="1"/>
</dbReference>
<evidence type="ECO:0000256" key="7">
    <source>
        <dbReference type="ARBA" id="ARBA00022840"/>
    </source>
</evidence>
<dbReference type="Pfam" id="PF00265">
    <property type="entry name" value="TK"/>
    <property type="match status" value="1"/>
</dbReference>
<dbReference type="PANTHER" id="PTHR11441:SF0">
    <property type="entry name" value="THYMIDINE KINASE, CYTOSOLIC"/>
    <property type="match status" value="1"/>
</dbReference>
<dbReference type="Gene3D" id="3.40.50.300">
    <property type="entry name" value="P-loop containing nucleotide triphosphate hydrolases"/>
    <property type="match status" value="1"/>
</dbReference>
<dbReference type="AlphaFoldDB" id="A0A6C0EU60"/>
<dbReference type="InterPro" id="IPR027417">
    <property type="entry name" value="P-loop_NTPase"/>
</dbReference>
<evidence type="ECO:0000256" key="5">
    <source>
        <dbReference type="ARBA" id="ARBA00022741"/>
    </source>
</evidence>
<evidence type="ECO:0000256" key="4">
    <source>
        <dbReference type="ARBA" id="ARBA00022679"/>
    </source>
</evidence>
<dbReference type="PIRSF" id="PIRSF035805">
    <property type="entry name" value="TK_cell"/>
    <property type="match status" value="1"/>
</dbReference>
<keyword evidence="3" id="KW-0237">DNA synthesis</keyword>